<name>K0C585_ALCDB</name>
<dbReference type="Proteomes" id="UP000006286">
    <property type="component" value="Chromosome"/>
</dbReference>
<keyword evidence="3" id="KW-1185">Reference proteome</keyword>
<reference evidence="2 3" key="1">
    <citation type="journal article" date="2012" name="J. Bacteriol.">
        <title>Complete genome sequence of Alcanivorax dieselolei type strain B5.</title>
        <authorList>
            <person name="Lai Q."/>
            <person name="Li W."/>
            <person name="Shao Z."/>
        </authorList>
    </citation>
    <scope>NUCLEOTIDE SEQUENCE [LARGE SCALE GENOMIC DNA]</scope>
    <source>
        <strain evidence="3">DSM 16502 / CGMCC 1.3690 / B-5</strain>
    </source>
</reference>
<keyword evidence="1" id="KW-1133">Transmembrane helix</keyword>
<dbReference type="PATRIC" id="fig|930169.3.peg.287"/>
<protein>
    <submittedName>
        <fullName evidence="2">Putative iron-regulated membrane protein</fullName>
    </submittedName>
</protein>
<dbReference type="HOGENOM" id="CLU_031962_4_1_6"/>
<sequence length="461" mass="52323">MSGATRLWFRVHSFTGVITGLLLFVLCWSGTFAVFAHELDWLATPEARVQPDGDRAGWDAWMRTATRAYPQGRVVGMQAPAHDSDAVVALIQRPDQPRRLVYINPYTGELRGTTSAFNIHRFFRNFHRSFFFPTQWGTYLVALLAVTLLLSLIAGLMFYRRWWTRFFSIATWRRPAVWSELHKLAGLWSLWFVLIIAVTGIWYGVERFRLDFGDGVFAYAGDPEFSLHPIPRPASDPTLPLRPLEELIHAANRERPDLNIRTVAPGPGLFYMEGQTDHVLVRDRANHLYLDARTGEVLYNQSASDLPLYWRWSETADPLHFGDFAGLVSKAIWFVFGLLLCGLILTGTWIHARRLGRSHNSRQRHRWPGTLPAVVVSAVVLAASLPFALHEMRTLYGDAAKGAQQLPALSPGVTGVILGWIVLTLIVLFLWAWTLRRTLQREGLPSKAERHPEKPPGKSWI</sequence>
<keyword evidence="1" id="KW-0812">Transmembrane</keyword>
<dbReference type="STRING" id="930169.B5T_00292"/>
<dbReference type="InterPro" id="IPR005625">
    <property type="entry name" value="PepSY-ass_TM"/>
</dbReference>
<gene>
    <name evidence="2" type="ordered locus">B5T_00292</name>
</gene>
<evidence type="ECO:0000256" key="1">
    <source>
        <dbReference type="SAM" id="Phobius"/>
    </source>
</evidence>
<organism evidence="2 3">
    <name type="scientific">Alcanivorax dieselolei (strain DSM 16502 / CGMCC 1.3690 / MCCC 1A00001 / B-5)</name>
    <name type="common">Alloalcanivorax dieselolei</name>
    <dbReference type="NCBI Taxonomy" id="930169"/>
    <lineage>
        <taxon>Bacteria</taxon>
        <taxon>Pseudomonadati</taxon>
        <taxon>Pseudomonadota</taxon>
        <taxon>Gammaproteobacteria</taxon>
        <taxon>Oceanospirillales</taxon>
        <taxon>Alcanivoracaceae</taxon>
        <taxon>Alloalcanivorax</taxon>
    </lineage>
</organism>
<evidence type="ECO:0000313" key="3">
    <source>
        <dbReference type="Proteomes" id="UP000006286"/>
    </source>
</evidence>
<accession>K0C585</accession>
<feature type="transmembrane region" description="Helical" evidence="1">
    <location>
        <begin position="136"/>
        <end position="159"/>
    </location>
</feature>
<dbReference type="PANTHER" id="PTHR34219:SF8">
    <property type="entry name" value="PEPSY DOMAIN-CONTAINING PROTEIN"/>
    <property type="match status" value="1"/>
</dbReference>
<feature type="transmembrane region" description="Helical" evidence="1">
    <location>
        <begin position="331"/>
        <end position="350"/>
    </location>
</feature>
<feature type="transmembrane region" description="Helical" evidence="1">
    <location>
        <begin position="184"/>
        <end position="205"/>
    </location>
</feature>
<feature type="transmembrane region" description="Helical" evidence="1">
    <location>
        <begin position="409"/>
        <end position="433"/>
    </location>
</feature>
<dbReference type="PANTHER" id="PTHR34219">
    <property type="entry name" value="IRON-REGULATED INNER MEMBRANE PROTEIN-RELATED"/>
    <property type="match status" value="1"/>
</dbReference>
<dbReference type="KEGG" id="adi:B5T_00292"/>
<dbReference type="Pfam" id="PF03929">
    <property type="entry name" value="PepSY_TM"/>
    <property type="match status" value="1"/>
</dbReference>
<dbReference type="EMBL" id="CP003466">
    <property type="protein sequence ID" value="AFT68579.1"/>
    <property type="molecule type" value="Genomic_DNA"/>
</dbReference>
<keyword evidence="1" id="KW-0472">Membrane</keyword>
<proteinExistence type="predicted"/>
<feature type="transmembrane region" description="Helical" evidence="1">
    <location>
        <begin position="371"/>
        <end position="389"/>
    </location>
</feature>
<dbReference type="eggNOG" id="COG3182">
    <property type="taxonomic scope" value="Bacteria"/>
</dbReference>
<dbReference type="RefSeq" id="WP_014992660.1">
    <property type="nucleotide sequence ID" value="NC_018691.1"/>
</dbReference>
<dbReference type="OrthoDB" id="9791166at2"/>
<dbReference type="AlphaFoldDB" id="K0C585"/>
<evidence type="ECO:0000313" key="2">
    <source>
        <dbReference type="EMBL" id="AFT68579.1"/>
    </source>
</evidence>